<name>A0ABV2T1Z8_9BACT</name>
<feature type="chain" id="PRO_5046475274" evidence="1">
    <location>
        <begin position="21"/>
        <end position="846"/>
    </location>
</feature>
<keyword evidence="3" id="KW-1185">Reference proteome</keyword>
<protein>
    <submittedName>
        <fullName evidence="2">Uncharacterized protein</fullName>
    </submittedName>
</protein>
<gene>
    <name evidence="2" type="ORF">ABR189_06700</name>
</gene>
<dbReference type="EMBL" id="JBEXAC010000001">
    <property type="protein sequence ID" value="MET6997049.1"/>
    <property type="molecule type" value="Genomic_DNA"/>
</dbReference>
<reference evidence="2 3" key="1">
    <citation type="submission" date="2024-06" db="EMBL/GenBank/DDBJ databases">
        <title>Chitinophaga defluvii sp. nov., isolated from municipal sewage.</title>
        <authorList>
            <person name="Zhang L."/>
        </authorList>
    </citation>
    <scope>NUCLEOTIDE SEQUENCE [LARGE SCALE GENOMIC DNA]</scope>
    <source>
        <strain evidence="2 3">H8</strain>
    </source>
</reference>
<proteinExistence type="predicted"/>
<sequence length="846" mass="93780">MAKYLCIILMGLLCPLLTQAQHARPAPSVAPFPVYESAKELWNNPVLKNTVLDSLNKRTHMGIPKSIVHPGVLKLAGEMPASFSSLKGLDDLTRVQFLDYVNKSMGPDKVEQLKKGYELLKDTARISNYLERKLRGFYAWKDMPRMQPLLQAGAYDNHFKGVSANAFYDNTPAAVAKSGFHIQLEDQLIVGNIPFNIRYTNLSGQDNLTDILSDQSLAKVSFDKEAYLERMSKYVKNNYDLDKYFLADIDVTAAVKSFATNRINNIQHEMEAMLPSGSPFNDLLSADQLIHLDSAQIKQVLLSQSSLGLQPGDLDSGSLTALYQKVAADSTNSLLAEQLQKVKATHVYLDKIRTLKQEVGSGLAVKETLSKQNVTHQRVSGWLNDAGTRSGAIKELLPLGFFQRLMMNVKNLNIGNIAASGSKGSVSDLFMSGAQGSFLNKSNKFLMLGMGSRKDGAGIKDLPFTSSIAPSSYAMQFMQLGKGDVDKEHSHVALVNANTKNTVVRQFTPQQLSRNIFVGALSQQLSVGEYGALAVELSKSNTSFNNSSTGNEYALTSKTAAFTLFDDFWQTLSAGIDFAGNVAEWKLTHRVYLSYSGLGYSNPATPYASRGSLKYGAQVKRSWQKNKVVVGLKMDMQDMSTSPLTNSKWKNQQLAFDTRIKLKRNLSLAAQLRQAVMKSVRDNHISTGFLTRQFTLSSQMGGKLFTLPHSSNVMVGVQQMDMANDQSMLVNVNVNHSLVINSNMLAFNLFYNRDIKNHALYGNLLTIESGWNYMLLKKVSCSSGGTYLNNKDVVKQIGIKQTFNTNLLPKLNANLYLDCRKNLLNTPQNYLFGNFRSEIALHYLLN</sequence>
<comment type="caution">
    <text evidence="2">The sequence shown here is derived from an EMBL/GenBank/DDBJ whole genome shotgun (WGS) entry which is preliminary data.</text>
</comment>
<evidence type="ECO:0000313" key="2">
    <source>
        <dbReference type="EMBL" id="MET6997049.1"/>
    </source>
</evidence>
<dbReference type="RefSeq" id="WP_354659690.1">
    <property type="nucleotide sequence ID" value="NZ_JBEXAC010000001.1"/>
</dbReference>
<evidence type="ECO:0000256" key="1">
    <source>
        <dbReference type="SAM" id="SignalP"/>
    </source>
</evidence>
<keyword evidence="1" id="KW-0732">Signal</keyword>
<dbReference type="Proteomes" id="UP001549749">
    <property type="component" value="Unassembled WGS sequence"/>
</dbReference>
<feature type="signal peptide" evidence="1">
    <location>
        <begin position="1"/>
        <end position="20"/>
    </location>
</feature>
<accession>A0ABV2T1Z8</accession>
<evidence type="ECO:0000313" key="3">
    <source>
        <dbReference type="Proteomes" id="UP001549749"/>
    </source>
</evidence>
<organism evidence="2 3">
    <name type="scientific">Chitinophaga defluvii</name>
    <dbReference type="NCBI Taxonomy" id="3163343"/>
    <lineage>
        <taxon>Bacteria</taxon>
        <taxon>Pseudomonadati</taxon>
        <taxon>Bacteroidota</taxon>
        <taxon>Chitinophagia</taxon>
        <taxon>Chitinophagales</taxon>
        <taxon>Chitinophagaceae</taxon>
        <taxon>Chitinophaga</taxon>
    </lineage>
</organism>